<protein>
    <submittedName>
        <fullName evidence="1">30S ribosomal protein S13</fullName>
    </submittedName>
</protein>
<sequence length="194" mass="21477">MAKLEEGFRNFFVQVLENVRERSAYSGGGNVVFDSNFLLQFSTVGGGGEKELGGGTAACQLNAQPTSSCHFRYISAFSTEEGAFQFRLPPNICSFLFVAYTYSVEWDLRSEINKSQLLNIERMGVGGRPRIGPMSEYCVDSLRGMKGIPENVLVPVGARWGPRHARERDLPPDPTATTVDHSKPVPLRIIEYVP</sequence>
<keyword evidence="2" id="KW-1185">Reference proteome</keyword>
<dbReference type="EMBL" id="BKCP01002002">
    <property type="protein sequence ID" value="GER27632.1"/>
    <property type="molecule type" value="Genomic_DNA"/>
</dbReference>
<gene>
    <name evidence="1" type="ORF">STAS_03348</name>
</gene>
<keyword evidence="1" id="KW-0687">Ribonucleoprotein</keyword>
<proteinExistence type="predicted"/>
<accession>A0A5A7P4E9</accession>
<dbReference type="Proteomes" id="UP000325081">
    <property type="component" value="Unassembled WGS sequence"/>
</dbReference>
<organism evidence="1 2">
    <name type="scientific">Striga asiatica</name>
    <name type="common">Asiatic witchweed</name>
    <name type="synonym">Buchnera asiatica</name>
    <dbReference type="NCBI Taxonomy" id="4170"/>
    <lineage>
        <taxon>Eukaryota</taxon>
        <taxon>Viridiplantae</taxon>
        <taxon>Streptophyta</taxon>
        <taxon>Embryophyta</taxon>
        <taxon>Tracheophyta</taxon>
        <taxon>Spermatophyta</taxon>
        <taxon>Magnoliopsida</taxon>
        <taxon>eudicotyledons</taxon>
        <taxon>Gunneridae</taxon>
        <taxon>Pentapetalae</taxon>
        <taxon>asterids</taxon>
        <taxon>lamiids</taxon>
        <taxon>Lamiales</taxon>
        <taxon>Orobanchaceae</taxon>
        <taxon>Buchnereae</taxon>
        <taxon>Striga</taxon>
    </lineage>
</organism>
<name>A0A5A7P4E9_STRAF</name>
<keyword evidence="1" id="KW-0689">Ribosomal protein</keyword>
<dbReference type="AlphaFoldDB" id="A0A5A7P4E9"/>
<reference evidence="2" key="1">
    <citation type="journal article" date="2019" name="Curr. Biol.">
        <title>Genome Sequence of Striga asiatica Provides Insight into the Evolution of Plant Parasitism.</title>
        <authorList>
            <person name="Yoshida S."/>
            <person name="Kim S."/>
            <person name="Wafula E.K."/>
            <person name="Tanskanen J."/>
            <person name="Kim Y.M."/>
            <person name="Honaas L."/>
            <person name="Yang Z."/>
            <person name="Spallek T."/>
            <person name="Conn C.E."/>
            <person name="Ichihashi Y."/>
            <person name="Cheong K."/>
            <person name="Cui S."/>
            <person name="Der J.P."/>
            <person name="Gundlach H."/>
            <person name="Jiao Y."/>
            <person name="Hori C."/>
            <person name="Ishida J.K."/>
            <person name="Kasahara H."/>
            <person name="Kiba T."/>
            <person name="Kim M.S."/>
            <person name="Koo N."/>
            <person name="Laohavisit A."/>
            <person name="Lee Y.H."/>
            <person name="Lumba S."/>
            <person name="McCourt P."/>
            <person name="Mortimer J.C."/>
            <person name="Mutuku J.M."/>
            <person name="Nomura T."/>
            <person name="Sasaki-Sekimoto Y."/>
            <person name="Seto Y."/>
            <person name="Wang Y."/>
            <person name="Wakatake T."/>
            <person name="Sakakibara H."/>
            <person name="Demura T."/>
            <person name="Yamaguchi S."/>
            <person name="Yoneyama K."/>
            <person name="Manabe R.I."/>
            <person name="Nelson D.C."/>
            <person name="Schulman A.H."/>
            <person name="Timko M.P."/>
            <person name="dePamphilis C.W."/>
            <person name="Choi D."/>
            <person name="Shirasu K."/>
        </authorList>
    </citation>
    <scope>NUCLEOTIDE SEQUENCE [LARGE SCALE GENOMIC DNA]</scope>
    <source>
        <strain evidence="2">cv. UVA1</strain>
    </source>
</reference>
<dbReference type="GO" id="GO:0005840">
    <property type="term" value="C:ribosome"/>
    <property type="evidence" value="ECO:0007669"/>
    <property type="project" value="UniProtKB-KW"/>
</dbReference>
<comment type="caution">
    <text evidence="1">The sequence shown here is derived from an EMBL/GenBank/DDBJ whole genome shotgun (WGS) entry which is preliminary data.</text>
</comment>
<evidence type="ECO:0000313" key="1">
    <source>
        <dbReference type="EMBL" id="GER27632.1"/>
    </source>
</evidence>
<evidence type="ECO:0000313" key="2">
    <source>
        <dbReference type="Proteomes" id="UP000325081"/>
    </source>
</evidence>